<dbReference type="RefSeq" id="WP_189257653.1">
    <property type="nucleotide sequence ID" value="NZ_BMRE01000039.1"/>
</dbReference>
<organism evidence="3 4">
    <name type="scientific">Lentzea flava</name>
    <dbReference type="NCBI Taxonomy" id="103732"/>
    <lineage>
        <taxon>Bacteria</taxon>
        <taxon>Bacillati</taxon>
        <taxon>Actinomycetota</taxon>
        <taxon>Actinomycetes</taxon>
        <taxon>Pseudonocardiales</taxon>
        <taxon>Pseudonocardiaceae</taxon>
        <taxon>Lentzea</taxon>
    </lineage>
</organism>
<keyword evidence="2" id="KW-0732">Signal</keyword>
<feature type="chain" id="PRO_5047285343" description="Neocarzinostatin family protein" evidence="2">
    <location>
        <begin position="25"/>
        <end position="232"/>
    </location>
</feature>
<evidence type="ECO:0000313" key="4">
    <source>
        <dbReference type="Proteomes" id="UP000649573"/>
    </source>
</evidence>
<evidence type="ECO:0008006" key="5">
    <source>
        <dbReference type="Google" id="ProtNLM"/>
    </source>
</evidence>
<gene>
    <name evidence="3" type="ORF">GCM10010178_65890</name>
</gene>
<sequence>MRRRTIALLAAVATAFVFTPTAVAQDGFTLDRDIYGPHEVVHVSATVWSGCESPVTSDGFEAPIDLRVMSGQFPTLYGSGKTTASVGKYTAQATCNGKVFTRAFEIHRIHPPIFTFSLDQQEYDPGEEIQVQAVLVRGRCPSTVTSPGFAAPIVLVRNPGPGAELAGTGRAVTTPGTYTAEVACPGVPPFTQTFKVKGGPPTTPPPSGSPRPPIVKPKGAPDTGGGSTAQEK</sequence>
<dbReference type="EMBL" id="BMRE01000039">
    <property type="protein sequence ID" value="GGU64748.1"/>
    <property type="molecule type" value="Genomic_DNA"/>
</dbReference>
<proteinExistence type="predicted"/>
<keyword evidence="4" id="KW-1185">Reference proteome</keyword>
<feature type="compositionally biased region" description="Pro residues" evidence="1">
    <location>
        <begin position="201"/>
        <end position="215"/>
    </location>
</feature>
<evidence type="ECO:0000256" key="2">
    <source>
        <dbReference type="SAM" id="SignalP"/>
    </source>
</evidence>
<accession>A0ABQ2V1M3</accession>
<feature type="compositionally biased region" description="Gly residues" evidence="1">
    <location>
        <begin position="222"/>
        <end position="232"/>
    </location>
</feature>
<comment type="caution">
    <text evidence="3">The sequence shown here is derived from an EMBL/GenBank/DDBJ whole genome shotgun (WGS) entry which is preliminary data.</text>
</comment>
<protein>
    <recommendedName>
        <fullName evidence="5">Neocarzinostatin family protein</fullName>
    </recommendedName>
</protein>
<feature type="signal peptide" evidence="2">
    <location>
        <begin position="1"/>
        <end position="24"/>
    </location>
</feature>
<feature type="region of interest" description="Disordered" evidence="1">
    <location>
        <begin position="190"/>
        <end position="232"/>
    </location>
</feature>
<evidence type="ECO:0000256" key="1">
    <source>
        <dbReference type="SAM" id="MobiDB-lite"/>
    </source>
</evidence>
<evidence type="ECO:0000313" key="3">
    <source>
        <dbReference type="EMBL" id="GGU64748.1"/>
    </source>
</evidence>
<dbReference type="Proteomes" id="UP000649573">
    <property type="component" value="Unassembled WGS sequence"/>
</dbReference>
<reference evidence="4" key="1">
    <citation type="journal article" date="2019" name="Int. J. Syst. Evol. Microbiol.">
        <title>The Global Catalogue of Microorganisms (GCM) 10K type strain sequencing project: providing services to taxonomists for standard genome sequencing and annotation.</title>
        <authorList>
            <consortium name="The Broad Institute Genomics Platform"/>
            <consortium name="The Broad Institute Genome Sequencing Center for Infectious Disease"/>
            <person name="Wu L."/>
            <person name="Ma J."/>
        </authorList>
    </citation>
    <scope>NUCLEOTIDE SEQUENCE [LARGE SCALE GENOMIC DNA]</scope>
    <source>
        <strain evidence="4">JCM 3296</strain>
    </source>
</reference>
<name>A0ABQ2V1M3_9PSEU</name>